<dbReference type="AlphaFoldDB" id="A0A9W4XFU7"/>
<dbReference type="Proteomes" id="UP001152607">
    <property type="component" value="Unassembled WGS sequence"/>
</dbReference>
<organism evidence="1 2">
    <name type="scientific">Periconia digitata</name>
    <dbReference type="NCBI Taxonomy" id="1303443"/>
    <lineage>
        <taxon>Eukaryota</taxon>
        <taxon>Fungi</taxon>
        <taxon>Dikarya</taxon>
        <taxon>Ascomycota</taxon>
        <taxon>Pezizomycotina</taxon>
        <taxon>Dothideomycetes</taxon>
        <taxon>Pleosporomycetidae</taxon>
        <taxon>Pleosporales</taxon>
        <taxon>Massarineae</taxon>
        <taxon>Periconiaceae</taxon>
        <taxon>Periconia</taxon>
    </lineage>
</organism>
<comment type="caution">
    <text evidence="1">The sequence shown here is derived from an EMBL/GenBank/DDBJ whole genome shotgun (WGS) entry which is preliminary data.</text>
</comment>
<sequence>MQASLPSSLSKCLHEATGLFTVTCFTLAVMHSAPAEYHRHYQSFAVSDSRCGVRWIQASLQGETWRVSFSGELGAASSLRQAEG</sequence>
<accession>A0A9W4XFU7</accession>
<evidence type="ECO:0000313" key="1">
    <source>
        <dbReference type="EMBL" id="CAI6226179.1"/>
    </source>
</evidence>
<proteinExistence type="predicted"/>
<name>A0A9W4XFU7_9PLEO</name>
<reference evidence="1" key="1">
    <citation type="submission" date="2023-01" db="EMBL/GenBank/DDBJ databases">
        <authorList>
            <person name="Van Ghelder C."/>
            <person name="Rancurel C."/>
        </authorList>
    </citation>
    <scope>NUCLEOTIDE SEQUENCE</scope>
    <source>
        <strain evidence="1">CNCM I-4278</strain>
    </source>
</reference>
<gene>
    <name evidence="1" type="ORF">PDIGIT_LOCUS33</name>
</gene>
<evidence type="ECO:0000313" key="2">
    <source>
        <dbReference type="Proteomes" id="UP001152607"/>
    </source>
</evidence>
<dbReference type="EMBL" id="CAOQHR010000001">
    <property type="protein sequence ID" value="CAI6226179.1"/>
    <property type="molecule type" value="Genomic_DNA"/>
</dbReference>
<protein>
    <submittedName>
        <fullName evidence="1">Uncharacterized protein</fullName>
    </submittedName>
</protein>
<keyword evidence="2" id="KW-1185">Reference proteome</keyword>